<dbReference type="Proteomes" id="UP000308114">
    <property type="component" value="Unassembled WGS sequence"/>
</dbReference>
<proteinExistence type="predicted"/>
<feature type="region of interest" description="Disordered" evidence="1">
    <location>
        <begin position="84"/>
        <end position="105"/>
    </location>
</feature>
<feature type="transmembrane region" description="Helical" evidence="2">
    <location>
        <begin position="46"/>
        <end position="69"/>
    </location>
</feature>
<dbReference type="EMBL" id="PNXQ01000005">
    <property type="protein sequence ID" value="TKH45717.1"/>
    <property type="molecule type" value="Genomic_DNA"/>
</dbReference>
<dbReference type="InterPro" id="IPR058725">
    <property type="entry name" value="YczF"/>
</dbReference>
<organism evidence="3 4">
    <name type="scientific">Paenibacillus terrae</name>
    <dbReference type="NCBI Taxonomy" id="159743"/>
    <lineage>
        <taxon>Bacteria</taxon>
        <taxon>Bacillati</taxon>
        <taxon>Bacillota</taxon>
        <taxon>Bacilli</taxon>
        <taxon>Bacillales</taxon>
        <taxon>Paenibacillaceae</taxon>
        <taxon>Paenibacillus</taxon>
    </lineage>
</organism>
<evidence type="ECO:0000256" key="2">
    <source>
        <dbReference type="SAM" id="Phobius"/>
    </source>
</evidence>
<dbReference type="Pfam" id="PF26310">
    <property type="entry name" value="YczF"/>
    <property type="match status" value="1"/>
</dbReference>
<comment type="caution">
    <text evidence="3">The sequence shown here is derived from an EMBL/GenBank/DDBJ whole genome shotgun (WGS) entry which is preliminary data.</text>
</comment>
<keyword evidence="2" id="KW-0812">Transmembrane</keyword>
<evidence type="ECO:0000313" key="4">
    <source>
        <dbReference type="Proteomes" id="UP000308114"/>
    </source>
</evidence>
<accession>A0A4U2Q130</accession>
<keyword evidence="2" id="KW-0472">Membrane</keyword>
<reference evidence="3 4" key="1">
    <citation type="submission" date="2018-01" db="EMBL/GenBank/DDBJ databases">
        <title>Bacillales members from the olive rhizosphere are effective biological control agents against Verticillium dahliae.</title>
        <authorList>
            <person name="Gomez-Lama C."/>
            <person name="Legarda G."/>
            <person name="Ruano-Rosa D."/>
            <person name="Pizarro-Tobias P."/>
            <person name="Valverde-Corredor A."/>
            <person name="Niqui J.L."/>
            <person name="Trivino J.C."/>
            <person name="Roca A."/>
            <person name="Mercado-Blanco J."/>
        </authorList>
    </citation>
    <scope>NUCLEOTIDE SEQUENCE [LARGE SCALE GENOMIC DNA]</scope>
    <source>
        <strain evidence="3 4">PIC167</strain>
    </source>
</reference>
<name>A0A4U2Q130_9BACL</name>
<dbReference type="AlphaFoldDB" id="A0A4U2Q130"/>
<protein>
    <submittedName>
        <fullName evidence="3">Uncharacterized protein</fullName>
    </submittedName>
</protein>
<evidence type="ECO:0000256" key="1">
    <source>
        <dbReference type="SAM" id="MobiDB-lite"/>
    </source>
</evidence>
<keyword evidence="2" id="KW-1133">Transmembrane helix</keyword>
<sequence>MKILWIFTLFMVLMLGTNLLVNWLFGIHNPWDSISLAFGTLRPSEYIVLAGMLLLLFVTVGKKQIGYALQFLFSRWSRFLRVPSSKSASSHKSHQKKQNGENVNK</sequence>
<feature type="transmembrane region" description="Helical" evidence="2">
    <location>
        <begin position="7"/>
        <end position="26"/>
    </location>
</feature>
<evidence type="ECO:0000313" key="3">
    <source>
        <dbReference type="EMBL" id="TKH45717.1"/>
    </source>
</evidence>
<gene>
    <name evidence="3" type="ORF">C1I60_04440</name>
</gene>